<organism evidence="2 3">
    <name type="scientific">Acaryochloris marina (strain MBIC 11017)</name>
    <dbReference type="NCBI Taxonomy" id="329726"/>
    <lineage>
        <taxon>Bacteria</taxon>
        <taxon>Bacillati</taxon>
        <taxon>Cyanobacteriota</taxon>
        <taxon>Cyanophyceae</taxon>
        <taxon>Acaryochloridales</taxon>
        <taxon>Acaryochloridaceae</taxon>
        <taxon>Acaryochloris</taxon>
    </lineage>
</organism>
<evidence type="ECO:0000256" key="1">
    <source>
        <dbReference type="SAM" id="SignalP"/>
    </source>
</evidence>
<name>B0C983_ACAM1</name>
<dbReference type="HOGENOM" id="CLU_2406526_0_0_3"/>
<proteinExistence type="predicted"/>
<keyword evidence="1" id="KW-0732">Signal</keyword>
<protein>
    <submittedName>
        <fullName evidence="2">Uncharacterized protein</fullName>
    </submittedName>
</protein>
<evidence type="ECO:0000313" key="3">
    <source>
        <dbReference type="Proteomes" id="UP000000268"/>
    </source>
</evidence>
<dbReference type="Proteomes" id="UP000000268">
    <property type="component" value="Chromosome"/>
</dbReference>
<reference evidence="2 3" key="1">
    <citation type="journal article" date="2008" name="Proc. Natl. Acad. Sci. U.S.A.">
        <title>Niche adaptation and genome expansion in the chlorophyll d-producing cyanobacterium Acaryochloris marina.</title>
        <authorList>
            <person name="Swingley W.D."/>
            <person name="Chen M."/>
            <person name="Cheung P.C."/>
            <person name="Conrad A.L."/>
            <person name="Dejesa L.C."/>
            <person name="Hao J."/>
            <person name="Honchak B.M."/>
            <person name="Karbach L.E."/>
            <person name="Kurdoglu A."/>
            <person name="Lahiri S."/>
            <person name="Mastrian S.D."/>
            <person name="Miyashita H."/>
            <person name="Page L."/>
            <person name="Ramakrishna P."/>
            <person name="Satoh S."/>
            <person name="Sattley W.M."/>
            <person name="Shimada Y."/>
            <person name="Taylor H.L."/>
            <person name="Tomo T."/>
            <person name="Tsuchiya T."/>
            <person name="Wang Z.T."/>
            <person name="Raymond J."/>
            <person name="Mimuro M."/>
            <person name="Blankenship R.E."/>
            <person name="Touchman J.W."/>
        </authorList>
    </citation>
    <scope>NUCLEOTIDE SEQUENCE [LARGE SCALE GENOMIC DNA]</scope>
    <source>
        <strain evidence="3">MBIC 11017</strain>
    </source>
</reference>
<dbReference type="AlphaFoldDB" id="B0C983"/>
<dbReference type="KEGG" id="amr:AM1_2764"/>
<dbReference type="RefSeq" id="WP_012163211.1">
    <property type="nucleotide sequence ID" value="NC_009925.1"/>
</dbReference>
<feature type="signal peptide" evidence="1">
    <location>
        <begin position="1"/>
        <end position="32"/>
    </location>
</feature>
<accession>B0C983</accession>
<feature type="chain" id="PRO_5002748543" evidence="1">
    <location>
        <begin position="33"/>
        <end position="92"/>
    </location>
</feature>
<dbReference type="STRING" id="329726.AM1_2764"/>
<gene>
    <name evidence="2" type="ordered locus">AM1_2764</name>
</gene>
<sequence>MMKFQSAPTKALLSAGLFSFCLVTTTTQKAMAKTASLPDPLTTVATAPSLKQTLPLDMSIKPEPYEAEQQLQQEVVFLSPFRWYRRFRRIFG</sequence>
<dbReference type="EMBL" id="CP000828">
    <property type="protein sequence ID" value="ABW27764.1"/>
    <property type="molecule type" value="Genomic_DNA"/>
</dbReference>
<evidence type="ECO:0000313" key="2">
    <source>
        <dbReference type="EMBL" id="ABW27764.1"/>
    </source>
</evidence>
<keyword evidence="3" id="KW-1185">Reference proteome</keyword>